<proteinExistence type="predicted"/>
<dbReference type="PROSITE" id="PS51257">
    <property type="entry name" value="PROKAR_LIPOPROTEIN"/>
    <property type="match status" value="1"/>
</dbReference>
<name>A0A3D9AMG4_9FLAO</name>
<sequence>MKTLKSILFVILAISLFQSCIVSGRPNIDFFSESRHHYKEARFTSFNVPMFLAKPYLVKSLKEKGKSDEVVSLMKKVSKIKIMMVENGNKEMLNDYARYLNDNRYEDWATIKHNGDNVNVRVNQNGDAIKNMLITVNSSKDMVFVAVKGNFTPNDISKMISSVSDQ</sequence>
<dbReference type="EMBL" id="QNVV01000028">
    <property type="protein sequence ID" value="REC42520.1"/>
    <property type="molecule type" value="Genomic_DNA"/>
</dbReference>
<dbReference type="AlphaFoldDB" id="A0A3D9AMG4"/>
<dbReference type="OrthoDB" id="1451277at2"/>
<dbReference type="InterPro" id="IPR025348">
    <property type="entry name" value="DUF4252"/>
</dbReference>
<reference evidence="1 2" key="1">
    <citation type="submission" date="2018-06" db="EMBL/GenBank/DDBJ databases">
        <title>Novel Chryseobacterium species.</title>
        <authorList>
            <person name="Newman J."/>
            <person name="Hugo C."/>
            <person name="Oosthuizen L."/>
            <person name="Charimba G."/>
        </authorList>
    </citation>
    <scope>NUCLEOTIDE SEQUENCE [LARGE SCALE GENOMIC DNA]</scope>
    <source>
        <strain evidence="1 2">7_F195</strain>
    </source>
</reference>
<dbReference type="Pfam" id="PF14060">
    <property type="entry name" value="DUF4252"/>
    <property type="match status" value="1"/>
</dbReference>
<keyword evidence="2" id="KW-1185">Reference proteome</keyword>
<dbReference type="RefSeq" id="WP_115930151.1">
    <property type="nucleotide sequence ID" value="NZ_QNVV01000028.1"/>
</dbReference>
<protein>
    <submittedName>
        <fullName evidence="1">DUF4252 domain-containing protein</fullName>
    </submittedName>
</protein>
<organism evidence="1 2">
    <name type="scientific">Chryseobacterium pennipullorum</name>
    <dbReference type="NCBI Taxonomy" id="2258963"/>
    <lineage>
        <taxon>Bacteria</taxon>
        <taxon>Pseudomonadati</taxon>
        <taxon>Bacteroidota</taxon>
        <taxon>Flavobacteriia</taxon>
        <taxon>Flavobacteriales</taxon>
        <taxon>Weeksellaceae</taxon>
        <taxon>Chryseobacterium group</taxon>
        <taxon>Chryseobacterium</taxon>
    </lineage>
</organism>
<dbReference type="Proteomes" id="UP000256257">
    <property type="component" value="Unassembled WGS sequence"/>
</dbReference>
<comment type="caution">
    <text evidence="1">The sequence shown here is derived from an EMBL/GenBank/DDBJ whole genome shotgun (WGS) entry which is preliminary data.</text>
</comment>
<gene>
    <name evidence="1" type="ORF">DRF67_20435</name>
</gene>
<evidence type="ECO:0000313" key="1">
    <source>
        <dbReference type="EMBL" id="REC42520.1"/>
    </source>
</evidence>
<evidence type="ECO:0000313" key="2">
    <source>
        <dbReference type="Proteomes" id="UP000256257"/>
    </source>
</evidence>
<accession>A0A3D9AMG4</accession>